<dbReference type="HOGENOM" id="CLU_3130876_0_0_2"/>
<dbReference type="EMBL" id="CP004144">
    <property type="protein sequence ID" value="AGF98179.1"/>
    <property type="molecule type" value="Genomic_DNA"/>
</dbReference>
<accession>M1QMA9</accession>
<proteinExistence type="predicted"/>
<sequence>MRSISGSGKKDAKTTGRMIGLRTSPFETRSEKMIKETNTPAIMKDPQDH</sequence>
<evidence type="ECO:0000256" key="1">
    <source>
        <dbReference type="SAM" id="MobiDB-lite"/>
    </source>
</evidence>
<organism evidence="2 3">
    <name type="scientific">Methanosarcina mazei Tuc01</name>
    <dbReference type="NCBI Taxonomy" id="1236903"/>
    <lineage>
        <taxon>Archaea</taxon>
        <taxon>Methanobacteriati</taxon>
        <taxon>Methanobacteriota</taxon>
        <taxon>Stenosarchaea group</taxon>
        <taxon>Methanomicrobia</taxon>
        <taxon>Methanosarcinales</taxon>
        <taxon>Methanosarcinaceae</taxon>
        <taxon>Methanosarcina</taxon>
    </lineage>
</organism>
<name>M1QMA9_METMZ</name>
<dbReference type="KEGG" id="mmaz:MmTuc01_2905"/>
<reference evidence="2 3" key="1">
    <citation type="journal article" date="2013" name="Genome Announc.">
        <title>Complete Genome of a Methanosarcina mazei Strain Isolated from Sediment Samples from an Amazonian Flooded Area.</title>
        <authorList>
            <person name="Assis das Gracas D."/>
            <person name="Thiago Juca Ramos R."/>
            <person name="Vieira Araujo A.C."/>
            <person name="Zahlouth R."/>
            <person name="Ribeiro Carneiro A."/>
            <person name="Souza Lopes T."/>
            <person name="Azevedo Barauna R."/>
            <person name="Azevedo V."/>
            <person name="Cruz Schneider M.P."/>
            <person name="Pellizari V.H."/>
            <person name="Silva A."/>
        </authorList>
    </citation>
    <scope>NUCLEOTIDE SEQUENCE [LARGE SCALE GENOMIC DNA]</scope>
    <source>
        <strain evidence="2 3">Tuc01</strain>
    </source>
</reference>
<evidence type="ECO:0000313" key="2">
    <source>
        <dbReference type="EMBL" id="AGF98179.1"/>
    </source>
</evidence>
<dbReference type="AlphaFoldDB" id="M1QMA9"/>
<dbReference type="BioCyc" id="MMAZ1236903:G139K-2764-MONOMER"/>
<dbReference type="Proteomes" id="UP000011718">
    <property type="component" value="Chromosome"/>
</dbReference>
<feature type="region of interest" description="Disordered" evidence="1">
    <location>
        <begin position="1"/>
        <end position="49"/>
    </location>
</feature>
<evidence type="ECO:0000313" key="3">
    <source>
        <dbReference type="Proteomes" id="UP000011718"/>
    </source>
</evidence>
<protein>
    <submittedName>
        <fullName evidence="2">Uncharacterized protein</fullName>
    </submittedName>
</protein>
<gene>
    <name evidence="2" type="ORF">MmTuc01_2905</name>
</gene>